<dbReference type="PRINTS" id="PR00056">
    <property type="entry name" value="HSFDOMAIN"/>
</dbReference>
<keyword evidence="6" id="KW-0238">DNA-binding</keyword>
<comment type="similarity">
    <text evidence="9">Belongs to the HSF family.</text>
</comment>
<dbReference type="STRING" id="81985.R0H4X1"/>
<protein>
    <recommendedName>
        <fullName evidence="10">HSF-type DNA-binding domain-containing protein</fullName>
    </recommendedName>
</protein>
<dbReference type="Gene3D" id="1.10.10.10">
    <property type="entry name" value="Winged helix-like DNA-binding domain superfamily/Winged helix DNA-binding domain"/>
    <property type="match status" value="2"/>
</dbReference>
<organism evidence="11 12">
    <name type="scientific">Capsella rubella</name>
    <dbReference type="NCBI Taxonomy" id="81985"/>
    <lineage>
        <taxon>Eukaryota</taxon>
        <taxon>Viridiplantae</taxon>
        <taxon>Streptophyta</taxon>
        <taxon>Embryophyta</taxon>
        <taxon>Tracheophyta</taxon>
        <taxon>Spermatophyta</taxon>
        <taxon>Magnoliopsida</taxon>
        <taxon>eudicotyledons</taxon>
        <taxon>Gunneridae</taxon>
        <taxon>Pentapetalae</taxon>
        <taxon>rosids</taxon>
        <taxon>malvids</taxon>
        <taxon>Brassicales</taxon>
        <taxon>Brassicaceae</taxon>
        <taxon>Camelineae</taxon>
        <taxon>Capsella</taxon>
    </lineage>
</organism>
<dbReference type="PANTHER" id="PTHR10015">
    <property type="entry name" value="HEAT SHOCK TRANSCRIPTION FACTOR"/>
    <property type="match status" value="1"/>
</dbReference>
<evidence type="ECO:0000256" key="9">
    <source>
        <dbReference type="RuleBase" id="RU004020"/>
    </source>
</evidence>
<proteinExistence type="inferred from homology"/>
<feature type="domain" description="HSF-type DNA-binding" evidence="10">
    <location>
        <begin position="10"/>
        <end position="104"/>
    </location>
</feature>
<dbReference type="OrthoDB" id="60033at2759"/>
<evidence type="ECO:0000256" key="1">
    <source>
        <dbReference type="ARBA" id="ARBA00004123"/>
    </source>
</evidence>
<dbReference type="GO" id="GO:0000978">
    <property type="term" value="F:RNA polymerase II cis-regulatory region sequence-specific DNA binding"/>
    <property type="evidence" value="ECO:0007669"/>
    <property type="project" value="TreeGrafter"/>
</dbReference>
<dbReference type="Pfam" id="PF00447">
    <property type="entry name" value="HSF_DNA-bind"/>
    <property type="match status" value="2"/>
</dbReference>
<dbReference type="KEGG" id="crb:17879427"/>
<dbReference type="InterPro" id="IPR036388">
    <property type="entry name" value="WH-like_DNA-bd_sf"/>
</dbReference>
<keyword evidence="5" id="KW-0346">Stress response</keyword>
<evidence type="ECO:0000313" key="12">
    <source>
        <dbReference type="Proteomes" id="UP000029121"/>
    </source>
</evidence>
<evidence type="ECO:0000256" key="3">
    <source>
        <dbReference type="ARBA" id="ARBA00022553"/>
    </source>
</evidence>
<evidence type="ECO:0000259" key="10">
    <source>
        <dbReference type="SMART" id="SM00415"/>
    </source>
</evidence>
<dbReference type="FunFam" id="1.10.10.10:FF:000037">
    <property type="entry name" value="Heat stress transcription factor B-4"/>
    <property type="match status" value="2"/>
</dbReference>
<name>R0H4X1_9BRAS</name>
<dbReference type="GO" id="GO:0006357">
    <property type="term" value="P:regulation of transcription by RNA polymerase II"/>
    <property type="evidence" value="ECO:0007669"/>
    <property type="project" value="TreeGrafter"/>
</dbReference>
<dbReference type="PANTHER" id="PTHR10015:SF456">
    <property type="entry name" value="E2F_DP FAMILY WINGED-HELIX DNA-BINDING DOMAIN-CONTAINING PROTEIN-RELATED"/>
    <property type="match status" value="1"/>
</dbReference>
<dbReference type="GO" id="GO:0003700">
    <property type="term" value="F:DNA-binding transcription factor activity"/>
    <property type="evidence" value="ECO:0007669"/>
    <property type="project" value="InterPro"/>
</dbReference>
<gene>
    <name evidence="11" type="ORF">CARUB_v10007111mg</name>
</gene>
<keyword evidence="3" id="KW-0597">Phosphoprotein</keyword>
<keyword evidence="7" id="KW-0804">Transcription</keyword>
<dbReference type="InterPro" id="IPR036390">
    <property type="entry name" value="WH_DNA-bd_sf"/>
</dbReference>
<reference evidence="12" key="1">
    <citation type="journal article" date="2013" name="Nat. Genet.">
        <title>The Capsella rubella genome and the genomic consequences of rapid mating system evolution.</title>
        <authorList>
            <person name="Slotte T."/>
            <person name="Hazzouri K.M."/>
            <person name="Agren J.A."/>
            <person name="Koenig D."/>
            <person name="Maumus F."/>
            <person name="Guo Y.L."/>
            <person name="Steige K."/>
            <person name="Platts A.E."/>
            <person name="Escobar J.S."/>
            <person name="Newman L.K."/>
            <person name="Wang W."/>
            <person name="Mandakova T."/>
            <person name="Vello E."/>
            <person name="Smith L.M."/>
            <person name="Henz S.R."/>
            <person name="Steffen J."/>
            <person name="Takuno S."/>
            <person name="Brandvain Y."/>
            <person name="Coop G."/>
            <person name="Andolfatto P."/>
            <person name="Hu T.T."/>
            <person name="Blanchette M."/>
            <person name="Clark R.M."/>
            <person name="Quesneville H."/>
            <person name="Nordborg M."/>
            <person name="Gaut B.S."/>
            <person name="Lysak M.A."/>
            <person name="Jenkins J."/>
            <person name="Grimwood J."/>
            <person name="Chapman J."/>
            <person name="Prochnik S."/>
            <person name="Shu S."/>
            <person name="Rokhsar D."/>
            <person name="Schmutz J."/>
            <person name="Weigel D."/>
            <person name="Wright S.I."/>
        </authorList>
    </citation>
    <scope>NUCLEOTIDE SEQUENCE [LARGE SCALE GENOMIC DNA]</scope>
    <source>
        <strain evidence="12">cv. Monte Gargano</strain>
    </source>
</reference>
<comment type="subcellular location">
    <subcellularLocation>
        <location evidence="1">Nucleus</location>
    </subcellularLocation>
</comment>
<dbReference type="AlphaFoldDB" id="R0H4X1"/>
<evidence type="ECO:0000313" key="11">
    <source>
        <dbReference type="EMBL" id="EOA18553.1"/>
    </source>
</evidence>
<evidence type="ECO:0000256" key="4">
    <source>
        <dbReference type="ARBA" id="ARBA00023015"/>
    </source>
</evidence>
<keyword evidence="12" id="KW-1185">Reference proteome</keyword>
<comment type="subunit">
    <text evidence="2">Homotrimer.</text>
</comment>
<dbReference type="EMBL" id="KB870811">
    <property type="protein sequence ID" value="EOA18553.1"/>
    <property type="molecule type" value="Genomic_DNA"/>
</dbReference>
<accession>R0H4X1</accession>
<sequence>MNANEGSSTSISSFITTTYDMVDDSSSDLIISWSESGKSFIIWNPDEFYNNLFQRFCFTDNNLISFFSSLNKHGFEKVDSEKWEFANDNFVRGQPHLIKNIINYIIEQNVLVQQRSDMLNMEKIFKQQVKGVKYQLPPYKRNPSSKLPFPTKIYEMVDDPSSDGIISWSESGKSFIIWNPQEFYKDLLRRFTIPLPIFIFFCKLESFGFRKINPDMWEFANDNFVQNQPQLIENIIRKHVEKMDQQGKDYARKKNVREAGDLFKLQVEEMVDMRKKMRKLPKEVKGQEVGLCKL</sequence>
<dbReference type="Proteomes" id="UP000029121">
    <property type="component" value="Unassembled WGS sequence"/>
</dbReference>
<dbReference type="InterPro" id="IPR000232">
    <property type="entry name" value="HSF_DNA-bd"/>
</dbReference>
<dbReference type="SUPFAM" id="SSF46785">
    <property type="entry name" value="Winged helix' DNA-binding domain"/>
    <property type="match status" value="2"/>
</dbReference>
<evidence type="ECO:0000256" key="8">
    <source>
        <dbReference type="ARBA" id="ARBA00023242"/>
    </source>
</evidence>
<keyword evidence="8" id="KW-0539">Nucleus</keyword>
<evidence type="ECO:0000256" key="5">
    <source>
        <dbReference type="ARBA" id="ARBA00023016"/>
    </source>
</evidence>
<feature type="domain" description="HSF-type DNA-binding" evidence="10">
    <location>
        <begin position="145"/>
        <end position="238"/>
    </location>
</feature>
<evidence type="ECO:0000256" key="6">
    <source>
        <dbReference type="ARBA" id="ARBA00023125"/>
    </source>
</evidence>
<evidence type="ECO:0000256" key="7">
    <source>
        <dbReference type="ARBA" id="ARBA00023163"/>
    </source>
</evidence>
<dbReference type="GO" id="GO:0034605">
    <property type="term" value="P:cellular response to heat"/>
    <property type="evidence" value="ECO:0007669"/>
    <property type="project" value="TreeGrafter"/>
</dbReference>
<dbReference type="SMART" id="SM00415">
    <property type="entry name" value="HSF"/>
    <property type="match status" value="2"/>
</dbReference>
<evidence type="ECO:0000256" key="2">
    <source>
        <dbReference type="ARBA" id="ARBA00011233"/>
    </source>
</evidence>
<dbReference type="eggNOG" id="KOG0627">
    <property type="taxonomic scope" value="Eukaryota"/>
</dbReference>
<dbReference type="GO" id="GO:0005634">
    <property type="term" value="C:nucleus"/>
    <property type="evidence" value="ECO:0007669"/>
    <property type="project" value="UniProtKB-SubCell"/>
</dbReference>
<keyword evidence="4" id="KW-0805">Transcription regulation</keyword>